<dbReference type="EMBL" id="ML975267">
    <property type="protein sequence ID" value="KAF1836943.1"/>
    <property type="molecule type" value="Genomic_DNA"/>
</dbReference>
<keyword evidence="1" id="KW-0472">Membrane</keyword>
<accession>A0A6A5KTH5</accession>
<dbReference type="Proteomes" id="UP000800040">
    <property type="component" value="Unassembled WGS sequence"/>
</dbReference>
<gene>
    <name evidence="2" type="ORF">BDW02DRAFT_195631</name>
</gene>
<sequence length="126" mass="14488">MKRRCMLGVFFERKGEGLSVDIDMHQVLFLTGRTESFTLVGGIYKPHLLRCNRVCLSVPEHDWALGRKYGYDIEEEKVNMWRSMKVCGVRNWIMNFDVGGFCYLFFCLCVSGVCVFVMLGGSSVCY</sequence>
<keyword evidence="1" id="KW-1133">Transmembrane helix</keyword>
<dbReference type="AlphaFoldDB" id="A0A6A5KTH5"/>
<reference evidence="2" key="1">
    <citation type="submission" date="2020-01" db="EMBL/GenBank/DDBJ databases">
        <authorList>
            <consortium name="DOE Joint Genome Institute"/>
            <person name="Haridas S."/>
            <person name="Albert R."/>
            <person name="Binder M."/>
            <person name="Bloem J."/>
            <person name="Labutti K."/>
            <person name="Salamov A."/>
            <person name="Andreopoulos B."/>
            <person name="Baker S.E."/>
            <person name="Barry K."/>
            <person name="Bills G."/>
            <person name="Bluhm B.H."/>
            <person name="Cannon C."/>
            <person name="Castanera R."/>
            <person name="Culley D.E."/>
            <person name="Daum C."/>
            <person name="Ezra D."/>
            <person name="Gonzalez J.B."/>
            <person name="Henrissat B."/>
            <person name="Kuo A."/>
            <person name="Liang C."/>
            <person name="Lipzen A."/>
            <person name="Lutzoni F."/>
            <person name="Magnuson J."/>
            <person name="Mondo S."/>
            <person name="Nolan M."/>
            <person name="Ohm R."/>
            <person name="Pangilinan J."/>
            <person name="Park H.-J."/>
            <person name="Ramirez L."/>
            <person name="Alfaro M."/>
            <person name="Sun H."/>
            <person name="Tritt A."/>
            <person name="Yoshinaga Y."/>
            <person name="Zwiers L.-H."/>
            <person name="Turgeon B.G."/>
            <person name="Goodwin S.B."/>
            <person name="Spatafora J.W."/>
            <person name="Crous P.W."/>
            <person name="Grigoriev I.V."/>
        </authorList>
    </citation>
    <scope>NUCLEOTIDE SEQUENCE</scope>
    <source>
        <strain evidence="2">P77</strain>
    </source>
</reference>
<protein>
    <submittedName>
        <fullName evidence="2">Uncharacterized protein</fullName>
    </submittedName>
</protein>
<feature type="transmembrane region" description="Helical" evidence="1">
    <location>
        <begin position="100"/>
        <end position="120"/>
    </location>
</feature>
<evidence type="ECO:0000313" key="2">
    <source>
        <dbReference type="EMBL" id="KAF1836943.1"/>
    </source>
</evidence>
<evidence type="ECO:0000256" key="1">
    <source>
        <dbReference type="SAM" id="Phobius"/>
    </source>
</evidence>
<proteinExistence type="predicted"/>
<evidence type="ECO:0000313" key="3">
    <source>
        <dbReference type="Proteomes" id="UP000800040"/>
    </source>
</evidence>
<organism evidence="2 3">
    <name type="scientific">Decorospora gaudefroyi</name>
    <dbReference type="NCBI Taxonomy" id="184978"/>
    <lineage>
        <taxon>Eukaryota</taxon>
        <taxon>Fungi</taxon>
        <taxon>Dikarya</taxon>
        <taxon>Ascomycota</taxon>
        <taxon>Pezizomycotina</taxon>
        <taxon>Dothideomycetes</taxon>
        <taxon>Pleosporomycetidae</taxon>
        <taxon>Pleosporales</taxon>
        <taxon>Pleosporineae</taxon>
        <taxon>Pleosporaceae</taxon>
        <taxon>Decorospora</taxon>
    </lineage>
</organism>
<keyword evidence="3" id="KW-1185">Reference proteome</keyword>
<keyword evidence="1" id="KW-0812">Transmembrane</keyword>
<name>A0A6A5KTH5_9PLEO</name>